<feature type="compositionally biased region" description="Pro residues" evidence="1">
    <location>
        <begin position="151"/>
        <end position="162"/>
    </location>
</feature>
<proteinExistence type="predicted"/>
<evidence type="ECO:0000256" key="1">
    <source>
        <dbReference type="SAM" id="MobiDB-lite"/>
    </source>
</evidence>
<evidence type="ECO:0000313" key="3">
    <source>
        <dbReference type="EMBL" id="OAX40487.1"/>
    </source>
</evidence>
<keyword evidence="4" id="KW-1185">Reference proteome</keyword>
<dbReference type="OrthoDB" id="2682090at2759"/>
<keyword evidence="2" id="KW-1133">Transmembrane helix</keyword>
<gene>
    <name evidence="3" type="ORF">K503DRAFT_864601</name>
</gene>
<name>A0A1B7N6K3_9AGAM</name>
<feature type="region of interest" description="Disordered" evidence="1">
    <location>
        <begin position="226"/>
        <end position="245"/>
    </location>
</feature>
<dbReference type="EMBL" id="KV448210">
    <property type="protein sequence ID" value="OAX40487.1"/>
    <property type="molecule type" value="Genomic_DNA"/>
</dbReference>
<feature type="transmembrane region" description="Helical" evidence="2">
    <location>
        <begin position="47"/>
        <end position="71"/>
    </location>
</feature>
<dbReference type="AlphaFoldDB" id="A0A1B7N6K3"/>
<accession>A0A1B7N6K3</accession>
<reference evidence="3 4" key="1">
    <citation type="submission" date="2016-06" db="EMBL/GenBank/DDBJ databases">
        <title>Comparative genomics of the ectomycorrhizal sister species Rhizopogon vinicolor and Rhizopogon vesiculosus (Basidiomycota: Boletales) reveals a divergence of the mating type B locus.</title>
        <authorList>
            <consortium name="DOE Joint Genome Institute"/>
            <person name="Mujic A.B."/>
            <person name="Kuo A."/>
            <person name="Tritt A."/>
            <person name="Lipzen A."/>
            <person name="Chen C."/>
            <person name="Johnson J."/>
            <person name="Sharma A."/>
            <person name="Barry K."/>
            <person name="Grigoriev I.V."/>
            <person name="Spatafora J.W."/>
        </authorList>
    </citation>
    <scope>NUCLEOTIDE SEQUENCE [LARGE SCALE GENOMIC DNA]</scope>
    <source>
        <strain evidence="3 4">AM-OR11-026</strain>
    </source>
</reference>
<feature type="compositionally biased region" description="Pro residues" evidence="1">
    <location>
        <begin position="118"/>
        <end position="127"/>
    </location>
</feature>
<keyword evidence="2" id="KW-0812">Transmembrane</keyword>
<evidence type="ECO:0000256" key="2">
    <source>
        <dbReference type="SAM" id="Phobius"/>
    </source>
</evidence>
<feature type="compositionally biased region" description="Low complexity" evidence="1">
    <location>
        <begin position="163"/>
        <end position="177"/>
    </location>
</feature>
<dbReference type="InParanoid" id="A0A1B7N6K3"/>
<feature type="compositionally biased region" description="Polar residues" evidence="1">
    <location>
        <begin position="196"/>
        <end position="216"/>
    </location>
</feature>
<feature type="transmembrane region" description="Helical" evidence="2">
    <location>
        <begin position="12"/>
        <end position="35"/>
    </location>
</feature>
<organism evidence="3 4">
    <name type="scientific">Rhizopogon vinicolor AM-OR11-026</name>
    <dbReference type="NCBI Taxonomy" id="1314800"/>
    <lineage>
        <taxon>Eukaryota</taxon>
        <taxon>Fungi</taxon>
        <taxon>Dikarya</taxon>
        <taxon>Basidiomycota</taxon>
        <taxon>Agaricomycotina</taxon>
        <taxon>Agaricomycetes</taxon>
        <taxon>Agaricomycetidae</taxon>
        <taxon>Boletales</taxon>
        <taxon>Suillineae</taxon>
        <taxon>Rhizopogonaceae</taxon>
        <taxon>Rhizopogon</taxon>
    </lineage>
</organism>
<feature type="compositionally biased region" description="Polar residues" evidence="1">
    <location>
        <begin position="132"/>
        <end position="147"/>
    </location>
</feature>
<keyword evidence="2" id="KW-0472">Membrane</keyword>
<feature type="region of interest" description="Disordered" evidence="1">
    <location>
        <begin position="85"/>
        <end position="218"/>
    </location>
</feature>
<dbReference type="Proteomes" id="UP000092154">
    <property type="component" value="Unassembled WGS sequence"/>
</dbReference>
<sequence>MPRDQLQAPGLSNIISFYVILLCVSQVHASCQLSFDNNCPPSLPPQAFIGIIVVGCAIALAIIIGIITRIIRRRRFHQRNVLPDYRANTGRGVPNNSYGSRQPSRPIPTQMNSWSQHTPPPPSPKPLHSPSITSSPTRCPHPNQTHFSSPPRQPGGPSPPPHALSLPHSPHSSPLEPVRVSEDPPWAETLSAAVTPVTSSPSHSHVATSVVRQSPPENMEMHPLRVNTEAVNDEPPPAYTVYTPT</sequence>
<protein>
    <submittedName>
        <fullName evidence="3">Uncharacterized protein</fullName>
    </submittedName>
</protein>
<evidence type="ECO:0000313" key="4">
    <source>
        <dbReference type="Proteomes" id="UP000092154"/>
    </source>
</evidence>
<feature type="compositionally biased region" description="Polar residues" evidence="1">
    <location>
        <begin position="94"/>
        <end position="117"/>
    </location>
</feature>